<feature type="region of interest" description="Disordered" evidence="1">
    <location>
        <begin position="1023"/>
        <end position="1048"/>
    </location>
</feature>
<feature type="chain" id="PRO_5013181051" evidence="3">
    <location>
        <begin position="28"/>
        <end position="1542"/>
    </location>
</feature>
<evidence type="ECO:0000256" key="2">
    <source>
        <dbReference type="SAM" id="Phobius"/>
    </source>
</evidence>
<evidence type="ECO:0000313" key="5">
    <source>
        <dbReference type="Proteomes" id="UP000186817"/>
    </source>
</evidence>
<feature type="transmembrane region" description="Helical" evidence="2">
    <location>
        <begin position="216"/>
        <end position="235"/>
    </location>
</feature>
<keyword evidence="3" id="KW-0732">Signal</keyword>
<sequence>MARPILLPLSLCVALVMLLKSSTFVQAPTRTVEGPQQQLRIMETAALSTGIAMTNALPAMATWGEGSEAGQNIDPDSTEAYNRKILNATAICLTFAVFLVGLVVSQARKLVENRFLQVAQGPITSWKSRGTMARPILLPLSLCVALVMLLKSSTFVQAPTRTVEGPQQQLRIMETAALSTGIAMTNALPAMATWGEGSEAGQNIDPDSTEAYNRKILNATAICLTFAVFLVGLVVSQARKLVENRWLNCDCFGFSTEGWRGLVPFEDLAGAASLLSGAGAVWAFGQRIANLGGFEAAVATGTALRRYAVRVFLGPWRFAPFRAFGKQAADAQLVDFQGTACTGDLGVANCPSQEPSRLDGASSTIDWRRTLQNLCKCTSSEAMVGQAAATAGACCDLDVLDQALSAMGHPKGVLCLHGALAVLASCSARLSLRHRPRLSHRLASPSLRKSLVRPRLMHLASPVILRAAPGSGKEASARVAQHLRDAEWWDLQVVSMLSDEPGITRTYRVRGSASDSNFAPFPFGSQDLLWWRSEPSKDELRLLLLEVALGLSMAGIRDFVAFVGTVCLMADESQHGDGFTDSCNAATVPDMVVPWEHREATAAYARNWRSAEPGRRHLVVLPGRLELGLLPDPGLLAAWPDGFSFEIACPNCPFLQLKFFREAPGHVSQLVISDEAFVCLWPKSLLMPLRWIREEELRFGHRPHAESRTGRMLLEDPAAVWVELPWPAEPRSLVEYRSPRDAEVWCDEARQVFNGGRQSISLAPEFDLSADVSSSSGFYDLFDLRKFSTKEGLALLLDKTALKKRLVELQLPALVPVFSTTTPDLPWEKLRELSQYAIKAAHKHHGGLGVLLMSHGRKATGLIQLGSDVDSRAVDEALVRASPPREESPPKKTKRNNEIHDELDDEDANAKLDRLLREQEAPHSDPAPSWAIALQNSVESNIGNLTRQFGGLEDRLCCVERLLHDPTKDAKYEALSRRVDELTALVQASSSSGVQRPADISAQQRDAAFDPWAGWKAERNNSVAVGSRSHQGDGSAVPQSAVPLDRGAPVSDNDTDFSHLIIGGWEFDSPRAIIQSDLDKLLATFQSPYDRMIEKHIIYGKRARTAHVLLTGVDFMQAQTRFYEIQEKFSNKIMNHAGSPIWIAPSRTPQRRLMNRTTNKAGEAVMRLFPRDQQPTIEYAWQRQIIWVEGKRVAAGAPGLLAATAGDRLISVFFADSAERSGGGSRYHFNVTVLSSITNASPADVECRLHVTTPCADIITLQEDYFIFGTNELESHLGQVILLSKVINDSRKATENYTQEALCPVECQCVRVAIVFFGACVGINLQDLLTGRHMDEAEVVRWAAKAFEKEEQPSAPRCWDECTSTSAECETRCVTNAPVADDSVKQGLLVEELAVTWDGRSGLLPDEAFCFVAWGRLSFFGVMAAGGTWLNYFASDGTPIFARPMKAQKQIEAGGAFRTGLPWGHELRSAVVSLAERAAQALGADFLRIDIFPNGGAPLISEVSIVTGWFGRENLRWGEVDAWLLETLRDQWISGYALSADM</sequence>
<evidence type="ECO:0000313" key="4">
    <source>
        <dbReference type="EMBL" id="OLP91463.1"/>
    </source>
</evidence>
<evidence type="ECO:0000256" key="1">
    <source>
        <dbReference type="SAM" id="MobiDB-lite"/>
    </source>
</evidence>
<evidence type="ECO:0000256" key="3">
    <source>
        <dbReference type="SAM" id="SignalP"/>
    </source>
</evidence>
<keyword evidence="5" id="KW-1185">Reference proteome</keyword>
<gene>
    <name evidence="4" type="ORF">AK812_SmicGene26823</name>
</gene>
<keyword evidence="2" id="KW-0812">Transmembrane</keyword>
<keyword evidence="2" id="KW-0472">Membrane</keyword>
<organism evidence="4 5">
    <name type="scientific">Symbiodinium microadriaticum</name>
    <name type="common">Dinoflagellate</name>
    <name type="synonym">Zooxanthella microadriatica</name>
    <dbReference type="NCBI Taxonomy" id="2951"/>
    <lineage>
        <taxon>Eukaryota</taxon>
        <taxon>Sar</taxon>
        <taxon>Alveolata</taxon>
        <taxon>Dinophyceae</taxon>
        <taxon>Suessiales</taxon>
        <taxon>Symbiodiniaceae</taxon>
        <taxon>Symbiodinium</taxon>
    </lineage>
</organism>
<dbReference type="OrthoDB" id="433742at2759"/>
<comment type="caution">
    <text evidence="4">The sequence shown here is derived from an EMBL/GenBank/DDBJ whole genome shotgun (WGS) entry which is preliminary data.</text>
</comment>
<feature type="compositionally biased region" description="Basic and acidic residues" evidence="1">
    <location>
        <begin position="879"/>
        <end position="900"/>
    </location>
</feature>
<feature type="signal peptide" evidence="3">
    <location>
        <begin position="1"/>
        <end position="27"/>
    </location>
</feature>
<dbReference type="Proteomes" id="UP000186817">
    <property type="component" value="Unassembled WGS sequence"/>
</dbReference>
<feature type="transmembrane region" description="Helical" evidence="2">
    <location>
        <begin position="136"/>
        <end position="156"/>
    </location>
</feature>
<accession>A0A1Q9D8C9</accession>
<proteinExistence type="predicted"/>
<reference evidence="4 5" key="1">
    <citation type="submission" date="2016-02" db="EMBL/GenBank/DDBJ databases">
        <title>Genome analysis of coral dinoflagellate symbionts highlights evolutionary adaptations to a symbiotic lifestyle.</title>
        <authorList>
            <person name="Aranda M."/>
            <person name="Li Y."/>
            <person name="Liew Y.J."/>
            <person name="Baumgarten S."/>
            <person name="Simakov O."/>
            <person name="Wilson M."/>
            <person name="Piel J."/>
            <person name="Ashoor H."/>
            <person name="Bougouffa S."/>
            <person name="Bajic V.B."/>
            <person name="Ryu T."/>
            <person name="Ravasi T."/>
            <person name="Bayer T."/>
            <person name="Micklem G."/>
            <person name="Kim H."/>
            <person name="Bhak J."/>
            <person name="Lajeunesse T.C."/>
            <person name="Voolstra C.R."/>
        </authorList>
    </citation>
    <scope>NUCLEOTIDE SEQUENCE [LARGE SCALE GENOMIC DNA]</scope>
    <source>
        <strain evidence="4 5">CCMP2467</strain>
    </source>
</reference>
<name>A0A1Q9D8C9_SYMMI</name>
<feature type="transmembrane region" description="Helical" evidence="2">
    <location>
        <begin position="85"/>
        <end position="104"/>
    </location>
</feature>
<dbReference type="EMBL" id="LSRX01000664">
    <property type="protein sequence ID" value="OLP91463.1"/>
    <property type="molecule type" value="Genomic_DNA"/>
</dbReference>
<protein>
    <submittedName>
        <fullName evidence="4">Uncharacterized protein</fullName>
    </submittedName>
</protein>
<feature type="region of interest" description="Disordered" evidence="1">
    <location>
        <begin position="879"/>
        <end position="906"/>
    </location>
</feature>
<keyword evidence="2" id="KW-1133">Transmembrane helix</keyword>